<dbReference type="Pfam" id="PF04452">
    <property type="entry name" value="Methyltrans_RNA"/>
    <property type="match status" value="1"/>
</dbReference>
<keyword evidence="7" id="KW-0808">Transferase</keyword>
<feature type="domain" description="Ribosomal RNA small subunit methyltransferase E methyltransferase" evidence="11">
    <location>
        <begin position="76"/>
        <end position="229"/>
    </location>
</feature>
<dbReference type="Pfam" id="PF20260">
    <property type="entry name" value="PUA_4"/>
    <property type="match status" value="1"/>
</dbReference>
<dbReference type="GO" id="GO:0005737">
    <property type="term" value="C:cytoplasm"/>
    <property type="evidence" value="ECO:0007669"/>
    <property type="project" value="UniProtKB-SubCell"/>
</dbReference>
<protein>
    <recommendedName>
        <fullName evidence="3">16S rRNA (uracil(1498)-N(3))-methyltransferase</fullName>
        <ecNumber evidence="3">2.1.1.193</ecNumber>
    </recommendedName>
</protein>
<dbReference type="SUPFAM" id="SSF75217">
    <property type="entry name" value="alpha/beta knot"/>
    <property type="match status" value="1"/>
</dbReference>
<dbReference type="NCBIfam" id="TIGR00046">
    <property type="entry name" value="RsmE family RNA methyltransferase"/>
    <property type="match status" value="1"/>
</dbReference>
<evidence type="ECO:0000259" key="11">
    <source>
        <dbReference type="Pfam" id="PF04452"/>
    </source>
</evidence>
<evidence type="ECO:0000259" key="12">
    <source>
        <dbReference type="Pfam" id="PF20260"/>
    </source>
</evidence>
<dbReference type="EC" id="2.1.1.193" evidence="3"/>
<dbReference type="InterPro" id="IPR046887">
    <property type="entry name" value="RsmE_PUA-like"/>
</dbReference>
<reference evidence="13" key="1">
    <citation type="submission" date="2018-05" db="EMBL/GenBank/DDBJ databases">
        <authorList>
            <person name="Lanie J.A."/>
            <person name="Ng W.-L."/>
            <person name="Kazmierczak K.M."/>
            <person name="Andrzejewski T.M."/>
            <person name="Davidsen T.M."/>
            <person name="Wayne K.J."/>
            <person name="Tettelin H."/>
            <person name="Glass J.I."/>
            <person name="Rusch D."/>
            <person name="Podicherti R."/>
            <person name="Tsui H.-C.T."/>
            <person name="Winkler M.E."/>
        </authorList>
    </citation>
    <scope>NUCLEOTIDE SEQUENCE</scope>
</reference>
<keyword evidence="5" id="KW-0698">rRNA processing</keyword>
<dbReference type="SUPFAM" id="SSF88697">
    <property type="entry name" value="PUA domain-like"/>
    <property type="match status" value="1"/>
</dbReference>
<dbReference type="GO" id="GO:0070042">
    <property type="term" value="F:rRNA (uridine-N3-)-methyltransferase activity"/>
    <property type="evidence" value="ECO:0007669"/>
    <property type="project" value="TreeGrafter"/>
</dbReference>
<dbReference type="AlphaFoldDB" id="A0A381SK52"/>
<comment type="catalytic activity">
    <reaction evidence="10">
        <text>uridine(1498) in 16S rRNA + S-adenosyl-L-methionine = N(3)-methyluridine(1498) in 16S rRNA + S-adenosyl-L-homocysteine + H(+)</text>
        <dbReference type="Rhea" id="RHEA:42920"/>
        <dbReference type="Rhea" id="RHEA-COMP:10283"/>
        <dbReference type="Rhea" id="RHEA-COMP:10284"/>
        <dbReference type="ChEBI" id="CHEBI:15378"/>
        <dbReference type="ChEBI" id="CHEBI:57856"/>
        <dbReference type="ChEBI" id="CHEBI:59789"/>
        <dbReference type="ChEBI" id="CHEBI:65315"/>
        <dbReference type="ChEBI" id="CHEBI:74502"/>
        <dbReference type="EC" id="2.1.1.193"/>
    </reaction>
</comment>
<gene>
    <name evidence="13" type="ORF">METZ01_LOCUS54497</name>
</gene>
<dbReference type="Gene3D" id="3.40.1280.10">
    <property type="match status" value="1"/>
</dbReference>
<sequence length="235" mass="27191">MNQLFYSHKIYDDKILLPEDEARHCLRVLRKQSGDTIRVVDGKGNYYKALIKTEDLHDCQLKIIDCRRKFGYKNHYIHIAMAPPKNHSRVEWFVEKAVEIGIQEISFILTENSERRNIKIRRIQKRAISSMKQSLKAYLPAINEMVSMIGFLTNCTNKERYIGHLDTTNKNLLFHKAIPKSNYCVLIGPEGGYSSDEIKEAQKYEFQSISLGDSRLRTETAGIAACHILNIINEE</sequence>
<dbReference type="CDD" id="cd18084">
    <property type="entry name" value="RsmE-like"/>
    <property type="match status" value="1"/>
</dbReference>
<dbReference type="PANTHER" id="PTHR30027">
    <property type="entry name" value="RIBOSOMAL RNA SMALL SUBUNIT METHYLTRANSFERASE E"/>
    <property type="match status" value="1"/>
</dbReference>
<dbReference type="InterPro" id="IPR015947">
    <property type="entry name" value="PUA-like_sf"/>
</dbReference>
<evidence type="ECO:0000256" key="5">
    <source>
        <dbReference type="ARBA" id="ARBA00022552"/>
    </source>
</evidence>
<dbReference type="Gene3D" id="2.40.240.20">
    <property type="entry name" value="Hypothetical PUA domain-like, domain 1"/>
    <property type="match status" value="1"/>
</dbReference>
<keyword evidence="4" id="KW-0963">Cytoplasm</keyword>
<evidence type="ECO:0000256" key="8">
    <source>
        <dbReference type="ARBA" id="ARBA00022691"/>
    </source>
</evidence>
<proteinExistence type="inferred from homology"/>
<comment type="similarity">
    <text evidence="2">Belongs to the RNA methyltransferase RsmE family.</text>
</comment>
<dbReference type="InterPro" id="IPR029028">
    <property type="entry name" value="Alpha/beta_knot_MTases"/>
</dbReference>
<evidence type="ECO:0000256" key="4">
    <source>
        <dbReference type="ARBA" id="ARBA00022490"/>
    </source>
</evidence>
<dbReference type="InterPro" id="IPR006700">
    <property type="entry name" value="RsmE"/>
</dbReference>
<dbReference type="InterPro" id="IPR029026">
    <property type="entry name" value="tRNA_m1G_MTases_N"/>
</dbReference>
<evidence type="ECO:0000256" key="2">
    <source>
        <dbReference type="ARBA" id="ARBA00005528"/>
    </source>
</evidence>
<accession>A0A381SK52</accession>
<name>A0A381SK52_9ZZZZ</name>
<dbReference type="PIRSF" id="PIRSF015601">
    <property type="entry name" value="MTase_slr0722"/>
    <property type="match status" value="1"/>
</dbReference>
<dbReference type="InterPro" id="IPR046886">
    <property type="entry name" value="RsmE_MTase_dom"/>
</dbReference>
<dbReference type="EMBL" id="UINC01002925">
    <property type="protein sequence ID" value="SVA01643.1"/>
    <property type="molecule type" value="Genomic_DNA"/>
</dbReference>
<evidence type="ECO:0000256" key="7">
    <source>
        <dbReference type="ARBA" id="ARBA00022679"/>
    </source>
</evidence>
<evidence type="ECO:0000313" key="13">
    <source>
        <dbReference type="EMBL" id="SVA01643.1"/>
    </source>
</evidence>
<evidence type="ECO:0000256" key="1">
    <source>
        <dbReference type="ARBA" id="ARBA00004496"/>
    </source>
</evidence>
<keyword evidence="6" id="KW-0489">Methyltransferase</keyword>
<evidence type="ECO:0000256" key="3">
    <source>
        <dbReference type="ARBA" id="ARBA00012328"/>
    </source>
</evidence>
<feature type="domain" description="Ribosomal RNA small subunit methyltransferase E PUA-like" evidence="12">
    <location>
        <begin position="17"/>
        <end position="64"/>
    </location>
</feature>
<comment type="subcellular location">
    <subcellularLocation>
        <location evidence="1">Cytoplasm</location>
    </subcellularLocation>
</comment>
<evidence type="ECO:0000256" key="9">
    <source>
        <dbReference type="ARBA" id="ARBA00025699"/>
    </source>
</evidence>
<dbReference type="GO" id="GO:0070475">
    <property type="term" value="P:rRNA base methylation"/>
    <property type="evidence" value="ECO:0007669"/>
    <property type="project" value="TreeGrafter"/>
</dbReference>
<organism evidence="13">
    <name type="scientific">marine metagenome</name>
    <dbReference type="NCBI Taxonomy" id="408172"/>
    <lineage>
        <taxon>unclassified sequences</taxon>
        <taxon>metagenomes</taxon>
        <taxon>ecological metagenomes</taxon>
    </lineage>
</organism>
<dbReference type="NCBIfam" id="NF008702">
    <property type="entry name" value="PRK11713.6-1"/>
    <property type="match status" value="1"/>
</dbReference>
<evidence type="ECO:0000256" key="10">
    <source>
        <dbReference type="ARBA" id="ARBA00047944"/>
    </source>
</evidence>
<keyword evidence="8" id="KW-0949">S-adenosyl-L-methionine</keyword>
<comment type="function">
    <text evidence="9">Specifically methylates the N3 position of the uracil ring of uridine 1498 (m3U1498) in 16S rRNA. Acts on the fully assembled 30S ribosomal subunit.</text>
</comment>
<evidence type="ECO:0000256" key="6">
    <source>
        <dbReference type="ARBA" id="ARBA00022603"/>
    </source>
</evidence>
<dbReference type="PANTHER" id="PTHR30027:SF3">
    <property type="entry name" value="16S RRNA (URACIL(1498)-N(3))-METHYLTRANSFERASE"/>
    <property type="match status" value="1"/>
</dbReference>